<feature type="compositionally biased region" description="Low complexity" evidence="1">
    <location>
        <begin position="102"/>
        <end position="119"/>
    </location>
</feature>
<keyword evidence="3" id="KW-1185">Reference proteome</keyword>
<feature type="compositionally biased region" description="Basic and acidic residues" evidence="1">
    <location>
        <begin position="55"/>
        <end position="69"/>
    </location>
</feature>
<comment type="caution">
    <text evidence="2">The sequence shown here is derived from an EMBL/GenBank/DDBJ whole genome shotgun (WGS) entry which is preliminary data.</text>
</comment>
<gene>
    <name evidence="2" type="ORF">CUNI_LOCUS16641</name>
</gene>
<feature type="region of interest" description="Disordered" evidence="1">
    <location>
        <begin position="99"/>
        <end position="151"/>
    </location>
</feature>
<evidence type="ECO:0000313" key="2">
    <source>
        <dbReference type="EMBL" id="CAG5131083.1"/>
    </source>
</evidence>
<protein>
    <submittedName>
        <fullName evidence="2">Uncharacterized protein</fullName>
    </submittedName>
</protein>
<reference evidence="2" key="1">
    <citation type="submission" date="2021-04" db="EMBL/GenBank/DDBJ databases">
        <authorList>
            <consortium name="Molecular Ecology Group"/>
        </authorList>
    </citation>
    <scope>NUCLEOTIDE SEQUENCE</scope>
</reference>
<accession>A0A8S3ZNI2</accession>
<dbReference type="EMBL" id="CAJHNH020004447">
    <property type="protein sequence ID" value="CAG5131083.1"/>
    <property type="molecule type" value="Genomic_DNA"/>
</dbReference>
<feature type="region of interest" description="Disordered" evidence="1">
    <location>
        <begin position="1"/>
        <end position="69"/>
    </location>
</feature>
<dbReference type="OrthoDB" id="6142901at2759"/>
<evidence type="ECO:0000313" key="3">
    <source>
        <dbReference type="Proteomes" id="UP000678393"/>
    </source>
</evidence>
<dbReference type="Proteomes" id="UP000678393">
    <property type="component" value="Unassembled WGS sequence"/>
</dbReference>
<name>A0A8S3ZNI2_9EUPU</name>
<feature type="compositionally biased region" description="Low complexity" evidence="1">
    <location>
        <begin position="131"/>
        <end position="143"/>
    </location>
</feature>
<organism evidence="2 3">
    <name type="scientific">Candidula unifasciata</name>
    <dbReference type="NCBI Taxonomy" id="100452"/>
    <lineage>
        <taxon>Eukaryota</taxon>
        <taxon>Metazoa</taxon>
        <taxon>Spiralia</taxon>
        <taxon>Lophotrochozoa</taxon>
        <taxon>Mollusca</taxon>
        <taxon>Gastropoda</taxon>
        <taxon>Heterobranchia</taxon>
        <taxon>Euthyneura</taxon>
        <taxon>Panpulmonata</taxon>
        <taxon>Eupulmonata</taxon>
        <taxon>Stylommatophora</taxon>
        <taxon>Helicina</taxon>
        <taxon>Helicoidea</taxon>
        <taxon>Geomitridae</taxon>
        <taxon>Candidula</taxon>
    </lineage>
</organism>
<evidence type="ECO:0000256" key="1">
    <source>
        <dbReference type="SAM" id="MobiDB-lite"/>
    </source>
</evidence>
<proteinExistence type="predicted"/>
<dbReference type="AlphaFoldDB" id="A0A8S3ZNI2"/>
<sequence length="202" mass="22818">MLTPKHNGFIDEDDETDEEKSKHTASIKGMWKKAFKSLKSNDKQPRMSKKGSVIKRRDSDTEEKPPELYKDIDPVYSLLKCAADLPKVPKIQKEGTCSSFLSSKGDCSDSTSKTSSPSSSEHHHHHHHHPTFSTQLSLESAISARRESRASSPAIAQRELMHHLVDESLGSEFRTFYKLTSPVKKNFPEGAFKKQARNSVYF</sequence>